<keyword evidence="2" id="KW-1185">Reference proteome</keyword>
<protein>
    <submittedName>
        <fullName evidence="1">Uncharacterized protein</fullName>
    </submittedName>
</protein>
<proteinExistence type="predicted"/>
<reference evidence="1 2" key="1">
    <citation type="submission" date="2018-09" db="EMBL/GenBank/DDBJ databases">
        <title>The draft genome of Acinetobacter spp. strains.</title>
        <authorList>
            <person name="Qin J."/>
            <person name="Feng Y."/>
            <person name="Zong Z."/>
        </authorList>
    </citation>
    <scope>NUCLEOTIDE SEQUENCE [LARGE SCALE GENOMIC DNA]</scope>
    <source>
        <strain evidence="1 2">WCHAc060096</strain>
    </source>
</reference>
<dbReference type="EMBL" id="RAXU01000019">
    <property type="protein sequence ID" value="RKG31703.1"/>
    <property type="molecule type" value="Genomic_DNA"/>
</dbReference>
<dbReference type="AlphaFoldDB" id="A0A3A8ETH4"/>
<comment type="caution">
    <text evidence="1">The sequence shown here is derived from an EMBL/GenBank/DDBJ whole genome shotgun (WGS) entry which is preliminary data.</text>
</comment>
<evidence type="ECO:0000313" key="1">
    <source>
        <dbReference type="EMBL" id="RKG31703.1"/>
    </source>
</evidence>
<evidence type="ECO:0000313" key="2">
    <source>
        <dbReference type="Proteomes" id="UP000269001"/>
    </source>
</evidence>
<accession>A0A3A8ETH4</accession>
<organism evidence="1 2">
    <name type="scientific">Acinetobacter guerrae</name>
    <dbReference type="NCBI Taxonomy" id="1843371"/>
    <lineage>
        <taxon>Bacteria</taxon>
        <taxon>Pseudomonadati</taxon>
        <taxon>Pseudomonadota</taxon>
        <taxon>Gammaproteobacteria</taxon>
        <taxon>Moraxellales</taxon>
        <taxon>Moraxellaceae</taxon>
        <taxon>Acinetobacter</taxon>
    </lineage>
</organism>
<dbReference type="RefSeq" id="WP_120371004.1">
    <property type="nucleotide sequence ID" value="NZ_LXGN01000011.1"/>
</dbReference>
<name>A0A3A8ETH4_9GAMM</name>
<sequence>MRKLQFIANCPNHYEGHEVNECRITQEYVAALLFKQLGEYGFEAQHIAHEHQKVEVNIENHQLPLSVTCSQKNEDGQLMCEITANPKEEQDWFEKIETQSVIRQLAQAVENSLKSDHTFTAFEWKN</sequence>
<dbReference type="OrthoDB" id="6705549at2"/>
<gene>
    <name evidence="1" type="ORF">D7V21_13595</name>
</gene>
<dbReference type="Proteomes" id="UP000269001">
    <property type="component" value="Unassembled WGS sequence"/>
</dbReference>